<dbReference type="Gene3D" id="3.30.70.360">
    <property type="match status" value="1"/>
</dbReference>
<dbReference type="SUPFAM" id="SSF53187">
    <property type="entry name" value="Zn-dependent exopeptidases"/>
    <property type="match status" value="1"/>
</dbReference>
<evidence type="ECO:0000256" key="7">
    <source>
        <dbReference type="SAM" id="MobiDB-lite"/>
    </source>
</evidence>
<dbReference type="Pfam" id="PF07687">
    <property type="entry name" value="M20_dimer"/>
    <property type="match status" value="1"/>
</dbReference>
<organism evidence="10 11">
    <name type="scientific">Rhizodiscina lignyota</name>
    <dbReference type="NCBI Taxonomy" id="1504668"/>
    <lineage>
        <taxon>Eukaryota</taxon>
        <taxon>Fungi</taxon>
        <taxon>Dikarya</taxon>
        <taxon>Ascomycota</taxon>
        <taxon>Pezizomycotina</taxon>
        <taxon>Dothideomycetes</taxon>
        <taxon>Pleosporomycetidae</taxon>
        <taxon>Aulographales</taxon>
        <taxon>Rhizodiscinaceae</taxon>
        <taxon>Rhizodiscina</taxon>
    </lineage>
</organism>
<dbReference type="CDD" id="cd05674">
    <property type="entry name" value="M20_yscS"/>
    <property type="match status" value="1"/>
</dbReference>
<dbReference type="GO" id="GO:0046872">
    <property type="term" value="F:metal ion binding"/>
    <property type="evidence" value="ECO:0007669"/>
    <property type="project" value="UniProtKB-KW"/>
</dbReference>
<evidence type="ECO:0000256" key="4">
    <source>
        <dbReference type="ARBA" id="ARBA00022801"/>
    </source>
</evidence>
<proteinExistence type="inferred from homology"/>
<sequence>MGGEGENPAQVRRPWYCSWRLPTAVFIICLIFAGLVEYTRRHGFNLFLPSSSSSSSSKNQPSEQSSNTSGVVETPTISSSAPFPPSDGLKDSRRLMGIDSRQRQVERLSAAINVPTEIEDNFGPFGKDRRWEKFDHLHRVLKAHFPRVHSNTTVETINKYGLVYTWKGWNDNLKPILFTAQQDVVPSGPWLKWKHRPYQAFHDNSYVWGRGSHSKSNLVGLLSVAEELLEQRFEPQRTILFAFGFDKETGGLLGAKQIAQHLEKKLGKDSLAMVHDEGGMGINTLGSLLYAVPAIQEKGFLNVVLSLEVSGGHSSQPPEHTGIGIMSEIITELESKSFAPKIAAMNPLRNLLQCYVRHSRKEVENFLPSALAGDQDELQFGESLAERGSLKFENKGRDVEFMVRTSQAVDIIRGGVQDSLLPDSVNVTVNYRIAPHQTIEEVKEHVAALVYPTVQRHSLALRGFGYEEPGSNYPAGVVTLSSNSDLEPSPVSPTDDKNGVWKLFAGTIRQVFEDVDVATADPERKEKRTVIPAGSIMLSNTDSQHYLSLTKNVYRFTPARQGTLINGGAIDERIDIDAHLEGMRLYYDLMRNFDAMDDKSLG</sequence>
<keyword evidence="2" id="KW-0645">Protease</keyword>
<dbReference type="InterPro" id="IPR002933">
    <property type="entry name" value="Peptidase_M20"/>
</dbReference>
<dbReference type="InterPro" id="IPR047177">
    <property type="entry name" value="Pept_M20A"/>
</dbReference>
<evidence type="ECO:0000256" key="1">
    <source>
        <dbReference type="ARBA" id="ARBA00006247"/>
    </source>
</evidence>
<dbReference type="Proteomes" id="UP000799772">
    <property type="component" value="Unassembled WGS sequence"/>
</dbReference>
<dbReference type="PANTHER" id="PTHR45962">
    <property type="entry name" value="N-FATTY-ACYL-AMINO ACID SYNTHASE/HYDROLASE PM20D1"/>
    <property type="match status" value="1"/>
</dbReference>
<reference evidence="10" key="1">
    <citation type="journal article" date="2020" name="Stud. Mycol.">
        <title>101 Dothideomycetes genomes: a test case for predicting lifestyles and emergence of pathogens.</title>
        <authorList>
            <person name="Haridas S."/>
            <person name="Albert R."/>
            <person name="Binder M."/>
            <person name="Bloem J."/>
            <person name="Labutti K."/>
            <person name="Salamov A."/>
            <person name="Andreopoulos B."/>
            <person name="Baker S."/>
            <person name="Barry K."/>
            <person name="Bills G."/>
            <person name="Bluhm B."/>
            <person name="Cannon C."/>
            <person name="Castanera R."/>
            <person name="Culley D."/>
            <person name="Daum C."/>
            <person name="Ezra D."/>
            <person name="Gonzalez J."/>
            <person name="Henrissat B."/>
            <person name="Kuo A."/>
            <person name="Liang C."/>
            <person name="Lipzen A."/>
            <person name="Lutzoni F."/>
            <person name="Magnuson J."/>
            <person name="Mondo S."/>
            <person name="Nolan M."/>
            <person name="Ohm R."/>
            <person name="Pangilinan J."/>
            <person name="Park H.-J."/>
            <person name="Ramirez L."/>
            <person name="Alfaro M."/>
            <person name="Sun H."/>
            <person name="Tritt A."/>
            <person name="Yoshinaga Y."/>
            <person name="Zwiers L.-H."/>
            <person name="Turgeon B."/>
            <person name="Goodwin S."/>
            <person name="Spatafora J."/>
            <person name="Crous P."/>
            <person name="Grigoriev I."/>
        </authorList>
    </citation>
    <scope>NUCLEOTIDE SEQUENCE</scope>
    <source>
        <strain evidence="10">CBS 133067</strain>
    </source>
</reference>
<dbReference type="GO" id="GO:0000328">
    <property type="term" value="C:fungal-type vacuole lumen"/>
    <property type="evidence" value="ECO:0007669"/>
    <property type="project" value="TreeGrafter"/>
</dbReference>
<dbReference type="AlphaFoldDB" id="A0A9P4IHV8"/>
<dbReference type="Gene3D" id="1.10.150.900">
    <property type="match status" value="1"/>
</dbReference>
<keyword evidence="8" id="KW-0472">Membrane</keyword>
<dbReference type="PANTHER" id="PTHR45962:SF1">
    <property type="entry name" value="N-FATTY-ACYL-AMINO ACID SYNTHASE_HYDROLASE PM20D1"/>
    <property type="match status" value="1"/>
</dbReference>
<dbReference type="EMBL" id="ML978125">
    <property type="protein sequence ID" value="KAF2099593.1"/>
    <property type="molecule type" value="Genomic_DNA"/>
</dbReference>
<dbReference type="Pfam" id="PF01546">
    <property type="entry name" value="Peptidase_M20"/>
    <property type="match status" value="1"/>
</dbReference>
<evidence type="ECO:0000256" key="6">
    <source>
        <dbReference type="PIRSR" id="PIRSR037217-2"/>
    </source>
</evidence>
<evidence type="ECO:0000256" key="8">
    <source>
        <dbReference type="SAM" id="Phobius"/>
    </source>
</evidence>
<evidence type="ECO:0000313" key="11">
    <source>
        <dbReference type="Proteomes" id="UP000799772"/>
    </source>
</evidence>
<evidence type="ECO:0000259" key="9">
    <source>
        <dbReference type="Pfam" id="PF07687"/>
    </source>
</evidence>
<dbReference type="InterPro" id="IPR017141">
    <property type="entry name" value="Pept_M20_carboxypep"/>
</dbReference>
<keyword evidence="4" id="KW-0378">Hydrolase</keyword>
<dbReference type="InterPro" id="IPR036264">
    <property type="entry name" value="Bact_exopeptidase_dim_dom"/>
</dbReference>
<feature type="binding site" evidence="6">
    <location>
        <position position="276"/>
    </location>
    <ligand>
        <name>Zn(2+)</name>
        <dbReference type="ChEBI" id="CHEBI:29105"/>
        <label>2</label>
    </ligand>
</feature>
<dbReference type="PIRSF" id="PIRSF037217">
    <property type="entry name" value="Carboxypeptidase_S"/>
    <property type="match status" value="1"/>
</dbReference>
<dbReference type="OrthoDB" id="3064516at2759"/>
<protein>
    <submittedName>
        <fullName evidence="10">Carboxypeptidase S</fullName>
    </submittedName>
</protein>
<comment type="similarity">
    <text evidence="1">Belongs to the peptidase M20A family.</text>
</comment>
<feature type="compositionally biased region" description="Polar residues" evidence="7">
    <location>
        <begin position="68"/>
        <end position="81"/>
    </location>
</feature>
<keyword evidence="3 6" id="KW-0479">Metal-binding</keyword>
<evidence type="ECO:0000313" key="10">
    <source>
        <dbReference type="EMBL" id="KAF2099593.1"/>
    </source>
</evidence>
<keyword evidence="11" id="KW-1185">Reference proteome</keyword>
<name>A0A9P4IHV8_9PEZI</name>
<dbReference type="SUPFAM" id="SSF55031">
    <property type="entry name" value="Bacterial exopeptidase dimerisation domain"/>
    <property type="match status" value="1"/>
</dbReference>
<comment type="caution">
    <text evidence="10">The sequence shown here is derived from an EMBL/GenBank/DDBJ whole genome shotgun (WGS) entry which is preliminary data.</text>
</comment>
<gene>
    <name evidence="10" type="ORF">NA57DRAFT_65600</name>
</gene>
<evidence type="ECO:0000256" key="5">
    <source>
        <dbReference type="ARBA" id="ARBA00022833"/>
    </source>
</evidence>
<dbReference type="GO" id="GO:0004181">
    <property type="term" value="F:metallocarboxypeptidase activity"/>
    <property type="evidence" value="ECO:0007669"/>
    <property type="project" value="InterPro"/>
</dbReference>
<dbReference type="Gene3D" id="3.40.630.10">
    <property type="entry name" value="Zn peptidases"/>
    <property type="match status" value="1"/>
</dbReference>
<feature type="compositionally biased region" description="Low complexity" evidence="7">
    <location>
        <begin position="50"/>
        <end position="67"/>
    </location>
</feature>
<dbReference type="InterPro" id="IPR011650">
    <property type="entry name" value="Peptidase_M20_dimer"/>
</dbReference>
<evidence type="ECO:0000256" key="3">
    <source>
        <dbReference type="ARBA" id="ARBA00022723"/>
    </source>
</evidence>
<feature type="domain" description="Peptidase M20 dimerisation" evidence="9">
    <location>
        <begin position="296"/>
        <end position="450"/>
    </location>
</feature>
<accession>A0A9P4IHV8</accession>
<keyword evidence="5 6" id="KW-0862">Zinc</keyword>
<evidence type="ECO:0000256" key="2">
    <source>
        <dbReference type="ARBA" id="ARBA00022670"/>
    </source>
</evidence>
<feature type="transmembrane region" description="Helical" evidence="8">
    <location>
        <begin position="20"/>
        <end position="38"/>
    </location>
</feature>
<feature type="region of interest" description="Disordered" evidence="7">
    <location>
        <begin position="50"/>
        <end position="93"/>
    </location>
</feature>
<keyword evidence="10" id="KW-0121">Carboxypeptidase</keyword>
<feature type="binding site" evidence="6">
    <location>
        <position position="248"/>
    </location>
    <ligand>
        <name>Zn(2+)</name>
        <dbReference type="ChEBI" id="CHEBI:29105"/>
        <label>1</label>
    </ligand>
</feature>
<dbReference type="GO" id="GO:0051603">
    <property type="term" value="P:proteolysis involved in protein catabolic process"/>
    <property type="evidence" value="ECO:0007669"/>
    <property type="project" value="TreeGrafter"/>
</dbReference>
<keyword evidence="8" id="KW-0812">Transmembrane</keyword>
<keyword evidence="8" id="KW-1133">Transmembrane helix</keyword>